<dbReference type="Gene3D" id="1.25.40.390">
    <property type="match status" value="1"/>
</dbReference>
<accession>A0A4Q0PL71</accession>
<proteinExistence type="inferred from homology"/>
<evidence type="ECO:0000313" key="7">
    <source>
        <dbReference type="EMBL" id="RXG27607.1"/>
    </source>
</evidence>
<dbReference type="Proteomes" id="UP000290608">
    <property type="component" value="Unassembled WGS sequence"/>
</dbReference>
<protein>
    <submittedName>
        <fullName evidence="7">Putative outer membrane starch-binding protein</fullName>
    </submittedName>
</protein>
<reference evidence="7 8" key="1">
    <citation type="submission" date="2018-07" db="EMBL/GenBank/DDBJ databases">
        <title>Leeuwenhoekiella genomics.</title>
        <authorList>
            <person name="Tahon G."/>
            <person name="Willems A."/>
        </authorList>
    </citation>
    <scope>NUCLEOTIDE SEQUENCE [LARGE SCALE GENOMIC DNA]</scope>
    <source>
        <strain evidence="7 8">LMG 1345</strain>
    </source>
</reference>
<comment type="similarity">
    <text evidence="2">Belongs to the SusD family.</text>
</comment>
<keyword evidence="5" id="KW-0998">Cell outer membrane</keyword>
<dbReference type="SUPFAM" id="SSF48452">
    <property type="entry name" value="TPR-like"/>
    <property type="match status" value="1"/>
</dbReference>
<keyword evidence="3" id="KW-0732">Signal</keyword>
<organism evidence="7 8">
    <name type="scientific">Leeuwenhoekiella marinoflava</name>
    <dbReference type="NCBI Taxonomy" id="988"/>
    <lineage>
        <taxon>Bacteria</taxon>
        <taxon>Pseudomonadati</taxon>
        <taxon>Bacteroidota</taxon>
        <taxon>Flavobacteriia</taxon>
        <taxon>Flavobacteriales</taxon>
        <taxon>Flavobacteriaceae</taxon>
        <taxon>Leeuwenhoekiella</taxon>
    </lineage>
</organism>
<evidence type="ECO:0000256" key="4">
    <source>
        <dbReference type="ARBA" id="ARBA00023136"/>
    </source>
</evidence>
<evidence type="ECO:0000256" key="2">
    <source>
        <dbReference type="ARBA" id="ARBA00006275"/>
    </source>
</evidence>
<dbReference type="RefSeq" id="WP_073100188.1">
    <property type="nucleotide sequence ID" value="NZ_QOVL01000014.1"/>
</dbReference>
<sequence length="578" mass="67093">MKFIKKYTSYHLLLLWVISLGLSSCSEYLDVPPKDKLAEEQTYLDVYDADAIITGIYGKFITLAEKHVILNELRADLLSTTVNADPYLYELQIHQVSSDNPYANPKAFYELINNCNDALKNFDIMLSENRLTENEHAQRYSDVGALRSWLYLQVGIHYGNVPYITTPIENLDDLLDTNRYPKISFDELLNELVNFTNNLPYTTSYESNSSLLIDVDGYNTGKFYINKECLLGDLNLWIGNYTQAASYYKTLMASTDDWNIYKMPFSFPNDEGIAVEYLRYRDQDARALIDTKTDGWGSMFVRDRDDLWNTEWIWSLPFDSNFAPENPFIRLFSIQEGEYQLKPSQRSINLWDSQTQLNGFPYDARGRRFSYFTVGEQPVVKKYLYGYLDLESLMPIDMFNQDGRWFLYRAAKMHLRFAEAANRDGNHKLANALLNSGIREAYTVEGAVDKTDIEQTHLPFPYDFDARNGDFPRYRATWHRNTGVRGRGYVRPVEVVGDSLISIENNLIEEAALELAFEGSRWEDLVRIARRREDPAFLANKIYDKLRAEGNAEAGAVRSKLMNEANWYLPFEWEIKED</sequence>
<dbReference type="EMBL" id="QOVL01000014">
    <property type="protein sequence ID" value="RXG27607.1"/>
    <property type="molecule type" value="Genomic_DNA"/>
</dbReference>
<dbReference type="InterPro" id="IPR011990">
    <property type="entry name" value="TPR-like_helical_dom_sf"/>
</dbReference>
<keyword evidence="4" id="KW-0472">Membrane</keyword>
<dbReference type="GO" id="GO:0009279">
    <property type="term" value="C:cell outer membrane"/>
    <property type="evidence" value="ECO:0007669"/>
    <property type="project" value="UniProtKB-SubCell"/>
</dbReference>
<evidence type="ECO:0000313" key="8">
    <source>
        <dbReference type="Proteomes" id="UP000290608"/>
    </source>
</evidence>
<dbReference type="Pfam" id="PF07980">
    <property type="entry name" value="SusD_RagB"/>
    <property type="match status" value="1"/>
</dbReference>
<dbReference type="PROSITE" id="PS51257">
    <property type="entry name" value="PROKAR_LIPOPROTEIN"/>
    <property type="match status" value="1"/>
</dbReference>
<comment type="caution">
    <text evidence="7">The sequence shown here is derived from an EMBL/GenBank/DDBJ whole genome shotgun (WGS) entry which is preliminary data.</text>
</comment>
<dbReference type="InterPro" id="IPR012944">
    <property type="entry name" value="SusD_RagB_dom"/>
</dbReference>
<dbReference type="STRING" id="1122159.SAMN02745246_03124"/>
<name>A0A4Q0PL71_9FLAO</name>
<evidence type="ECO:0000256" key="5">
    <source>
        <dbReference type="ARBA" id="ARBA00023237"/>
    </source>
</evidence>
<comment type="subcellular location">
    <subcellularLocation>
        <location evidence="1">Cell outer membrane</location>
    </subcellularLocation>
</comment>
<gene>
    <name evidence="7" type="ORF">DSL99_2831</name>
</gene>
<evidence type="ECO:0000256" key="1">
    <source>
        <dbReference type="ARBA" id="ARBA00004442"/>
    </source>
</evidence>
<evidence type="ECO:0000256" key="3">
    <source>
        <dbReference type="ARBA" id="ARBA00022729"/>
    </source>
</evidence>
<evidence type="ECO:0000259" key="6">
    <source>
        <dbReference type="Pfam" id="PF07980"/>
    </source>
</evidence>
<feature type="domain" description="RagB/SusD" evidence="6">
    <location>
        <begin position="402"/>
        <end position="540"/>
    </location>
</feature>
<dbReference type="AlphaFoldDB" id="A0A4Q0PL71"/>